<dbReference type="SMART" id="SM00292">
    <property type="entry name" value="BRCT"/>
    <property type="match status" value="5"/>
</dbReference>
<dbReference type="GO" id="GO:0006270">
    <property type="term" value="P:DNA replication initiation"/>
    <property type="evidence" value="ECO:0007669"/>
    <property type="project" value="TreeGrafter"/>
</dbReference>
<keyword evidence="1" id="KW-0677">Repeat</keyword>
<gene>
    <name evidence="4" type="ORF">TWF694_002398</name>
</gene>
<dbReference type="InterPro" id="IPR036420">
    <property type="entry name" value="BRCT_dom_sf"/>
</dbReference>
<sequence length="931" mass="104167">MGVEGTTAADLPFRGLILCATSISHDARAEITKKATDLGATWKQDLTSDATHLIVGDVTTQKYRYVAKQRPDVKPMKVSFIEFAHEAWVTNTAIPIYQLEVDHAFPPFSGLRLCLTNINDEQERHIIQKNAEKNGAVYHGDLTKQVTHLVCARAEGKKYSFAKQWGIKIVCLDWFYQSLERGMALDEEYFSFDLPIEERGQGAWVRPTVGKRKLSEREGSGKGDGRAKSDPARRKIKRAASDRLSSGSETLWGDIMGQAKAPKPEKQSEWGSDAPQRVQSKNGALVPDAEISAPYVNVRASMSMSDIRPDEPKKMFHDKNFHVYGFDTEKENKIRDIIRSFDGSTFSGMHELFEAAASRYVIIVPDTYVQSDCPRVSDASRAVQTVTFWWLERCLHEEKFIEPDEYPLGRPMKRHNIPGFDKMTISVTRFDGVDYLHYTKAIGKLGAEFCEKVFKSRSLLLVNSREKTGQQDKTNAAETWRIPMVSHEWLLECIAEGELLSFKKYLLNKNPIDEGGPTIKKEVGSTALEGCTVKFDDAVKEDRDKLEQAVFYLGGLVVSSFNSEIPVTHFVTTAKSSLEPSKDLTRAWRIDGCYVLSDIWLKMSMKKKNRYLEDKYIVQNPQPSVATPRKHRVPHSKEGIRQGSVAYESNPQCDSNNPFIIEDIDVHPDIEDAANRLRPLSISPRNKARTTDTQRSQSRHLSATPSKSKIMTLKSPSKRSPLKPPMLGVAPPLGAEKIIAGNGRHLLQNNLTEILRLAKQENKPSNMPRRPPRKLQGRANSATESGLLGNDSNSLSRSNSLKSNFSVTAGGESVTDDSDNRNHTLSRTNSKTFSNNLDFDETMVYDSHREASGGGDKEGNSGIVNSQAEAPPSQAIHYVDTDAEAERKKLFEKLALIDDRVDMKGRKVVQSTVSAQELGGPIPRRTRRHAG</sequence>
<feature type="compositionally biased region" description="Basic and acidic residues" evidence="2">
    <location>
        <begin position="213"/>
        <end position="233"/>
    </location>
</feature>
<dbReference type="CDD" id="cd00027">
    <property type="entry name" value="BRCT"/>
    <property type="match status" value="1"/>
</dbReference>
<dbReference type="InterPro" id="IPR001357">
    <property type="entry name" value="BRCT_dom"/>
</dbReference>
<feature type="region of interest" description="Disordered" evidence="2">
    <location>
        <begin position="759"/>
        <end position="834"/>
    </location>
</feature>
<dbReference type="GO" id="GO:0007095">
    <property type="term" value="P:mitotic G2 DNA damage checkpoint signaling"/>
    <property type="evidence" value="ECO:0007669"/>
    <property type="project" value="TreeGrafter"/>
</dbReference>
<dbReference type="Proteomes" id="UP001365542">
    <property type="component" value="Unassembled WGS sequence"/>
</dbReference>
<feature type="region of interest" description="Disordered" evidence="2">
    <location>
        <begin position="676"/>
        <end position="729"/>
    </location>
</feature>
<evidence type="ECO:0000256" key="2">
    <source>
        <dbReference type="SAM" id="MobiDB-lite"/>
    </source>
</evidence>
<dbReference type="AlphaFoldDB" id="A0AAV9X4E6"/>
<dbReference type="GO" id="GO:0033314">
    <property type="term" value="P:mitotic DNA replication checkpoint signaling"/>
    <property type="evidence" value="ECO:0007669"/>
    <property type="project" value="TreeGrafter"/>
</dbReference>
<feature type="compositionally biased region" description="Polar residues" evidence="2">
    <location>
        <begin position="823"/>
        <end position="834"/>
    </location>
</feature>
<feature type="compositionally biased region" description="Low complexity" evidence="2">
    <location>
        <begin position="785"/>
        <end position="806"/>
    </location>
</feature>
<proteinExistence type="predicted"/>
<name>A0AAV9X4E6_9PEZI</name>
<dbReference type="PANTHER" id="PTHR13561:SF20">
    <property type="entry name" value="DNA TOPOISOMERASE 2-BINDING PROTEIN 1"/>
    <property type="match status" value="1"/>
</dbReference>
<dbReference type="PROSITE" id="PS50172">
    <property type="entry name" value="BRCT"/>
    <property type="match status" value="5"/>
</dbReference>
<dbReference type="CDD" id="cd17723">
    <property type="entry name" value="BRCT_Rad4_rpt4"/>
    <property type="match status" value="1"/>
</dbReference>
<feature type="region of interest" description="Disordered" evidence="2">
    <location>
        <begin position="624"/>
        <end position="648"/>
    </location>
</feature>
<dbReference type="Gene3D" id="3.40.50.10190">
    <property type="entry name" value="BRCT domain"/>
    <property type="match status" value="5"/>
</dbReference>
<accession>A0AAV9X4E6</accession>
<reference evidence="4 5" key="1">
    <citation type="submission" date="2019-10" db="EMBL/GenBank/DDBJ databases">
        <authorList>
            <person name="Palmer J.M."/>
        </authorList>
    </citation>
    <scope>NUCLEOTIDE SEQUENCE [LARGE SCALE GENOMIC DNA]</scope>
    <source>
        <strain evidence="4 5">TWF694</strain>
    </source>
</reference>
<keyword evidence="5" id="KW-1185">Reference proteome</keyword>
<evidence type="ECO:0000259" key="3">
    <source>
        <dbReference type="PROSITE" id="PS50172"/>
    </source>
</evidence>
<feature type="domain" description="BRCT" evidence="3">
    <location>
        <begin position="311"/>
        <end position="408"/>
    </location>
</feature>
<feature type="domain" description="BRCT" evidence="3">
    <location>
        <begin position="8"/>
        <end position="92"/>
    </location>
</feature>
<dbReference type="Pfam" id="PF12738">
    <property type="entry name" value="PTCB-BRCT"/>
    <property type="match status" value="3"/>
</dbReference>
<protein>
    <recommendedName>
        <fullName evidence="3">BRCT domain-containing protein</fullName>
    </recommendedName>
</protein>
<dbReference type="SUPFAM" id="SSF52113">
    <property type="entry name" value="BRCT domain"/>
    <property type="match status" value="5"/>
</dbReference>
<feature type="compositionally biased region" description="Polar residues" evidence="2">
    <location>
        <begin position="691"/>
        <end position="709"/>
    </location>
</feature>
<dbReference type="EMBL" id="JAVHJO010000011">
    <property type="protein sequence ID" value="KAK6533458.1"/>
    <property type="molecule type" value="Genomic_DNA"/>
</dbReference>
<evidence type="ECO:0000313" key="4">
    <source>
        <dbReference type="EMBL" id="KAK6533458.1"/>
    </source>
</evidence>
<dbReference type="InterPro" id="IPR059215">
    <property type="entry name" value="BRCT2_TopBP1-like"/>
</dbReference>
<feature type="domain" description="BRCT" evidence="3">
    <location>
        <begin position="523"/>
        <end position="618"/>
    </location>
</feature>
<evidence type="ECO:0000313" key="5">
    <source>
        <dbReference type="Proteomes" id="UP001365542"/>
    </source>
</evidence>
<feature type="region of interest" description="Disordered" evidence="2">
    <location>
        <begin position="208"/>
        <end position="286"/>
    </location>
</feature>
<feature type="domain" description="BRCT" evidence="3">
    <location>
        <begin position="103"/>
        <end position="192"/>
    </location>
</feature>
<feature type="domain" description="BRCT" evidence="3">
    <location>
        <begin position="420"/>
        <end position="507"/>
    </location>
</feature>
<feature type="region of interest" description="Disordered" evidence="2">
    <location>
        <begin position="912"/>
        <end position="931"/>
    </location>
</feature>
<dbReference type="CDD" id="cd17731">
    <property type="entry name" value="BRCT_TopBP1_rpt2_like"/>
    <property type="match status" value="1"/>
</dbReference>
<dbReference type="PANTHER" id="PTHR13561">
    <property type="entry name" value="DNA REPLICATION REGULATOR DPB11-RELATED"/>
    <property type="match status" value="1"/>
</dbReference>
<dbReference type="CDD" id="cd18433">
    <property type="entry name" value="BRCT_Rad4_rpt3"/>
    <property type="match status" value="1"/>
</dbReference>
<evidence type="ECO:0000256" key="1">
    <source>
        <dbReference type="ARBA" id="ARBA00022737"/>
    </source>
</evidence>
<comment type="caution">
    <text evidence="4">The sequence shown here is derived from an EMBL/GenBank/DDBJ whole genome shotgun (WGS) entry which is preliminary data.</text>
</comment>
<organism evidence="4 5">
    <name type="scientific">Orbilia ellipsospora</name>
    <dbReference type="NCBI Taxonomy" id="2528407"/>
    <lineage>
        <taxon>Eukaryota</taxon>
        <taxon>Fungi</taxon>
        <taxon>Dikarya</taxon>
        <taxon>Ascomycota</taxon>
        <taxon>Pezizomycotina</taxon>
        <taxon>Orbiliomycetes</taxon>
        <taxon>Orbiliales</taxon>
        <taxon>Orbiliaceae</taxon>
        <taxon>Orbilia</taxon>
    </lineage>
</organism>